<sequence>MASGGVLTLQMSKPPQFWYKSGQWFTRKARNPYGYHRLTQAGSFYKSKTLSKFISWGRRLKNGAKSICSAQTGSSYIPIEVRPHRLLNPTFDPGDEPSSDEKTEPQRWSEEGLD</sequence>
<evidence type="ECO:0000313" key="3">
    <source>
        <dbReference type="Proteomes" id="UP000436088"/>
    </source>
</evidence>
<accession>A0A6A3CZG7</accession>
<comment type="caution">
    <text evidence="2">The sequence shown here is derived from an EMBL/GenBank/DDBJ whole genome shotgun (WGS) entry which is preliminary data.</text>
</comment>
<gene>
    <name evidence="2" type="ORF">F3Y22_tig00001825pilonHSYRG00124</name>
</gene>
<dbReference type="EMBL" id="VEPZ02000142">
    <property type="protein sequence ID" value="KAE8732581.1"/>
    <property type="molecule type" value="Genomic_DNA"/>
</dbReference>
<keyword evidence="3" id="KW-1185">Reference proteome</keyword>
<proteinExistence type="predicted"/>
<organism evidence="2 3">
    <name type="scientific">Hibiscus syriacus</name>
    <name type="common">Rose of Sharon</name>
    <dbReference type="NCBI Taxonomy" id="106335"/>
    <lineage>
        <taxon>Eukaryota</taxon>
        <taxon>Viridiplantae</taxon>
        <taxon>Streptophyta</taxon>
        <taxon>Embryophyta</taxon>
        <taxon>Tracheophyta</taxon>
        <taxon>Spermatophyta</taxon>
        <taxon>Magnoliopsida</taxon>
        <taxon>eudicotyledons</taxon>
        <taxon>Gunneridae</taxon>
        <taxon>Pentapetalae</taxon>
        <taxon>rosids</taxon>
        <taxon>malvids</taxon>
        <taxon>Malvales</taxon>
        <taxon>Malvaceae</taxon>
        <taxon>Malvoideae</taxon>
        <taxon>Hibiscus</taxon>
    </lineage>
</organism>
<feature type="compositionally biased region" description="Basic and acidic residues" evidence="1">
    <location>
        <begin position="99"/>
        <end position="114"/>
    </location>
</feature>
<dbReference type="AlphaFoldDB" id="A0A6A3CZG7"/>
<feature type="region of interest" description="Disordered" evidence="1">
    <location>
        <begin position="85"/>
        <end position="114"/>
    </location>
</feature>
<evidence type="ECO:0000256" key="1">
    <source>
        <dbReference type="SAM" id="MobiDB-lite"/>
    </source>
</evidence>
<evidence type="ECO:0000313" key="2">
    <source>
        <dbReference type="EMBL" id="KAE8732581.1"/>
    </source>
</evidence>
<dbReference type="Proteomes" id="UP000436088">
    <property type="component" value="Unassembled WGS sequence"/>
</dbReference>
<protein>
    <submittedName>
        <fullName evidence="2">Uncharacterized protein</fullName>
    </submittedName>
</protein>
<reference evidence="2" key="1">
    <citation type="submission" date="2019-09" db="EMBL/GenBank/DDBJ databases">
        <title>Draft genome information of white flower Hibiscus syriacus.</title>
        <authorList>
            <person name="Kim Y.-M."/>
        </authorList>
    </citation>
    <scope>NUCLEOTIDE SEQUENCE [LARGE SCALE GENOMIC DNA]</scope>
    <source>
        <strain evidence="2">YM2019G1</strain>
    </source>
</reference>
<name>A0A6A3CZG7_HIBSY</name>